<keyword evidence="3" id="KW-0067">ATP-binding</keyword>
<dbReference type="Proteomes" id="UP000230154">
    <property type="component" value="Unassembled WGS sequence"/>
</dbReference>
<protein>
    <submittedName>
        <fullName evidence="5">Magnesium chelatase</fullName>
    </submittedName>
</protein>
<reference evidence="6" key="1">
    <citation type="submission" date="2017-09" db="EMBL/GenBank/DDBJ databases">
        <title>Depth-based differentiation of microbial function through sediment-hosted aquifers and enrichment of novel symbionts in the deep terrestrial subsurface.</title>
        <authorList>
            <person name="Probst A.J."/>
            <person name="Ladd B."/>
            <person name="Jarett J.K."/>
            <person name="Geller-Mcgrath D.E."/>
            <person name="Sieber C.M.K."/>
            <person name="Emerson J.B."/>
            <person name="Anantharaman K."/>
            <person name="Thomas B.C."/>
            <person name="Malmstrom R."/>
            <person name="Stieglmeier M."/>
            <person name="Klingl A."/>
            <person name="Woyke T."/>
            <person name="Ryan C.M."/>
            <person name="Banfield J.F."/>
        </authorList>
    </citation>
    <scope>NUCLEOTIDE SEQUENCE [LARGE SCALE GENOMIC DNA]</scope>
</reference>
<evidence type="ECO:0000256" key="2">
    <source>
        <dbReference type="ARBA" id="ARBA00022741"/>
    </source>
</evidence>
<organism evidence="5 6">
    <name type="scientific">Candidatus Magasanikbacteria bacterium CG10_big_fil_rev_8_21_14_0_10_47_10</name>
    <dbReference type="NCBI Taxonomy" id="1974652"/>
    <lineage>
        <taxon>Bacteria</taxon>
        <taxon>Candidatus Magasanikiibacteriota</taxon>
    </lineage>
</organism>
<sequence length="508" mass="55194">MFVKVQSAAVLGLDCIEVTAEVDIAGRWPGYQIVGLADAAIQEAKERIRTAWKNSGLEFPSNARVVINLAPADVRKIGSAYDLPMAMGMYLATEGATIDIHDALFAGELALDGALRPISGVLPLAIFAKERGYTRLFIPTANAKEASIIAGICIYPVQSLRQLIFHLQGTESIQPITPLDLSSLLALNESALDMADIKGQQFAKRALEIAASGAHNVLLSGPPGSGKTLLSRTLPTILPQMTVDEAIEVTKMYSVAGLLPPDNPIITQRPFRAPHHSASTAALVGGGTFPKPGEISLSHRGILFLDEFPEFPRPVLEALRQPLEDGVVTISRAQGSIMFPAKFTLIASQNPCPCGYATDADKVCVCSPMHRARYQKKISGPLLDRIDLHVDVPRIDFEKLSDNSSAEPSAKIRARVEAARQIQQNRFANSTRITNSEMTNRDIKTYCQLNDESLDLLRQAVATLHLSARSYNRILKIGRTIADLEASPHILTKHVAEAIQYRPSSRQG</sequence>
<dbReference type="Pfam" id="PF01078">
    <property type="entry name" value="Mg_chelatase"/>
    <property type="match status" value="1"/>
</dbReference>
<dbReference type="PRINTS" id="PR01657">
    <property type="entry name" value="MCMFAMILY"/>
</dbReference>
<gene>
    <name evidence="5" type="ORF">COU35_04215</name>
</gene>
<dbReference type="SUPFAM" id="SSF54211">
    <property type="entry name" value="Ribosomal protein S5 domain 2-like"/>
    <property type="match status" value="1"/>
</dbReference>
<dbReference type="Gene3D" id="3.30.230.10">
    <property type="match status" value="1"/>
</dbReference>
<evidence type="ECO:0000259" key="4">
    <source>
        <dbReference type="SMART" id="SM00382"/>
    </source>
</evidence>
<dbReference type="PANTHER" id="PTHR32039">
    <property type="entry name" value="MAGNESIUM-CHELATASE SUBUNIT CHLI"/>
    <property type="match status" value="1"/>
</dbReference>
<dbReference type="AlphaFoldDB" id="A0A2H0TPP4"/>
<keyword evidence="2" id="KW-0547">Nucleotide-binding</keyword>
<proteinExistence type="inferred from homology"/>
<dbReference type="InterPro" id="IPR020568">
    <property type="entry name" value="Ribosomal_Su5_D2-typ_SF"/>
</dbReference>
<comment type="caution">
    <text evidence="5">The sequence shown here is derived from an EMBL/GenBank/DDBJ whole genome shotgun (WGS) entry which is preliminary data.</text>
</comment>
<dbReference type="InterPro" id="IPR014721">
    <property type="entry name" value="Ribsml_uS5_D2-typ_fold_subgr"/>
</dbReference>
<dbReference type="Gene3D" id="3.40.50.300">
    <property type="entry name" value="P-loop containing nucleotide triphosphate hydrolases"/>
    <property type="match status" value="1"/>
</dbReference>
<dbReference type="SUPFAM" id="SSF52540">
    <property type="entry name" value="P-loop containing nucleoside triphosphate hydrolases"/>
    <property type="match status" value="1"/>
</dbReference>
<dbReference type="SMART" id="SM00382">
    <property type="entry name" value="AAA"/>
    <property type="match status" value="1"/>
</dbReference>
<dbReference type="InterPro" id="IPR001208">
    <property type="entry name" value="MCM_dom"/>
</dbReference>
<dbReference type="PANTHER" id="PTHR32039:SF7">
    <property type="entry name" value="COMPETENCE PROTEIN COMM"/>
    <property type="match status" value="1"/>
</dbReference>
<dbReference type="Pfam" id="PF13541">
    <property type="entry name" value="ChlI"/>
    <property type="match status" value="1"/>
</dbReference>
<evidence type="ECO:0000313" key="5">
    <source>
        <dbReference type="EMBL" id="PIR74130.1"/>
    </source>
</evidence>
<dbReference type="InterPro" id="IPR003593">
    <property type="entry name" value="AAA+_ATPase"/>
</dbReference>
<accession>A0A2H0TPP4</accession>
<name>A0A2H0TPP4_9BACT</name>
<dbReference type="InterPro" id="IPR004482">
    <property type="entry name" value="Mg_chelat-rel"/>
</dbReference>
<dbReference type="Pfam" id="PF13335">
    <property type="entry name" value="Mg_chelatase_C"/>
    <property type="match status" value="1"/>
</dbReference>
<dbReference type="GO" id="GO:0005524">
    <property type="term" value="F:ATP binding"/>
    <property type="evidence" value="ECO:0007669"/>
    <property type="project" value="UniProtKB-KW"/>
</dbReference>
<dbReference type="InterPro" id="IPR000523">
    <property type="entry name" value="Mg_chelatse_chII-like_cat_dom"/>
</dbReference>
<evidence type="ECO:0000256" key="1">
    <source>
        <dbReference type="ARBA" id="ARBA00006354"/>
    </source>
</evidence>
<comment type="similarity">
    <text evidence="1">Belongs to the Mg-chelatase subunits D/I family. ComM subfamily.</text>
</comment>
<dbReference type="GO" id="GO:0003677">
    <property type="term" value="F:DNA binding"/>
    <property type="evidence" value="ECO:0007669"/>
    <property type="project" value="InterPro"/>
</dbReference>
<dbReference type="NCBIfam" id="TIGR00368">
    <property type="entry name" value="YifB family Mg chelatase-like AAA ATPase"/>
    <property type="match status" value="1"/>
</dbReference>
<dbReference type="InterPro" id="IPR027417">
    <property type="entry name" value="P-loop_NTPase"/>
</dbReference>
<evidence type="ECO:0000256" key="3">
    <source>
        <dbReference type="ARBA" id="ARBA00022840"/>
    </source>
</evidence>
<feature type="domain" description="AAA+ ATPase" evidence="4">
    <location>
        <begin position="213"/>
        <end position="396"/>
    </location>
</feature>
<dbReference type="EMBL" id="PFCB01000029">
    <property type="protein sequence ID" value="PIR74130.1"/>
    <property type="molecule type" value="Genomic_DNA"/>
</dbReference>
<dbReference type="InterPro" id="IPR025158">
    <property type="entry name" value="Mg_chelat-rel_C"/>
</dbReference>
<evidence type="ECO:0000313" key="6">
    <source>
        <dbReference type="Proteomes" id="UP000230154"/>
    </source>
</evidence>
<dbReference type="InterPro" id="IPR045006">
    <property type="entry name" value="CHLI-like"/>
</dbReference>